<proteinExistence type="predicted"/>
<organism evidence="1">
    <name type="scientific">Anguilla anguilla</name>
    <name type="common">European freshwater eel</name>
    <name type="synonym">Muraena anguilla</name>
    <dbReference type="NCBI Taxonomy" id="7936"/>
    <lineage>
        <taxon>Eukaryota</taxon>
        <taxon>Metazoa</taxon>
        <taxon>Chordata</taxon>
        <taxon>Craniata</taxon>
        <taxon>Vertebrata</taxon>
        <taxon>Euteleostomi</taxon>
        <taxon>Actinopterygii</taxon>
        <taxon>Neopterygii</taxon>
        <taxon>Teleostei</taxon>
        <taxon>Anguilliformes</taxon>
        <taxon>Anguillidae</taxon>
        <taxon>Anguilla</taxon>
    </lineage>
</organism>
<protein>
    <submittedName>
        <fullName evidence="1">Uncharacterized protein</fullName>
    </submittedName>
</protein>
<reference evidence="1" key="2">
    <citation type="journal article" date="2015" name="Fish Shellfish Immunol.">
        <title>Early steps in the European eel (Anguilla anguilla)-Vibrio vulnificus interaction in the gills: Role of the RtxA13 toxin.</title>
        <authorList>
            <person name="Callol A."/>
            <person name="Pajuelo D."/>
            <person name="Ebbesson L."/>
            <person name="Teles M."/>
            <person name="MacKenzie S."/>
            <person name="Amaro C."/>
        </authorList>
    </citation>
    <scope>NUCLEOTIDE SEQUENCE</scope>
</reference>
<name>A0A0E9VAS4_ANGAN</name>
<accession>A0A0E9VAS4</accession>
<sequence>MEKMKVCWLFCL</sequence>
<reference evidence="1" key="1">
    <citation type="submission" date="2014-11" db="EMBL/GenBank/DDBJ databases">
        <authorList>
            <person name="Amaro Gonzalez C."/>
        </authorList>
    </citation>
    <scope>NUCLEOTIDE SEQUENCE</scope>
</reference>
<dbReference type="EMBL" id="GBXM01033441">
    <property type="protein sequence ID" value="JAH75136.1"/>
    <property type="molecule type" value="Transcribed_RNA"/>
</dbReference>
<evidence type="ECO:0000313" key="1">
    <source>
        <dbReference type="EMBL" id="JAH75136.1"/>
    </source>
</evidence>